<evidence type="ECO:0000313" key="8">
    <source>
        <dbReference type="Proteomes" id="UP000295510"/>
    </source>
</evidence>
<dbReference type="InterPro" id="IPR036188">
    <property type="entry name" value="FAD/NAD-bd_sf"/>
</dbReference>
<comment type="similarity">
    <text evidence="5">Belongs to the ferredoxin--NADP reductase type 2 family.</text>
</comment>
<organism evidence="7 8">
    <name type="scientific">Tepidicella xavieri</name>
    <dbReference type="NCBI Taxonomy" id="360241"/>
    <lineage>
        <taxon>Bacteria</taxon>
        <taxon>Pseudomonadati</taxon>
        <taxon>Pseudomonadota</taxon>
        <taxon>Betaproteobacteria</taxon>
        <taxon>Burkholderiales</taxon>
        <taxon>Tepidicella</taxon>
    </lineage>
</organism>
<dbReference type="GO" id="GO:0050661">
    <property type="term" value="F:NADP binding"/>
    <property type="evidence" value="ECO:0007669"/>
    <property type="project" value="UniProtKB-UniRule"/>
</dbReference>
<comment type="caution">
    <text evidence="5">Lacks conserved residue(s) required for the propagation of feature annotation.</text>
</comment>
<comment type="cofactor">
    <cofactor evidence="5">
        <name>FAD</name>
        <dbReference type="ChEBI" id="CHEBI:57692"/>
    </cofactor>
    <text evidence="5">Binds 1 FAD per subunit.</text>
</comment>
<dbReference type="Proteomes" id="UP000295510">
    <property type="component" value="Unassembled WGS sequence"/>
</dbReference>
<dbReference type="SUPFAM" id="SSF51905">
    <property type="entry name" value="FAD/NAD(P)-binding domain"/>
    <property type="match status" value="1"/>
</dbReference>
<keyword evidence="1 5" id="KW-0285">Flavoprotein</keyword>
<dbReference type="HAMAP" id="MF_01685">
    <property type="entry name" value="FENR2"/>
    <property type="match status" value="1"/>
</dbReference>
<feature type="binding site" evidence="5">
    <location>
        <position position="41"/>
    </location>
    <ligand>
        <name>FAD</name>
        <dbReference type="ChEBI" id="CHEBI:57692"/>
    </ligand>
</feature>
<dbReference type="GO" id="GO:0050660">
    <property type="term" value="F:flavin adenine dinucleotide binding"/>
    <property type="evidence" value="ECO:0007669"/>
    <property type="project" value="UniProtKB-UniRule"/>
</dbReference>
<feature type="binding site" evidence="5">
    <location>
        <position position="46"/>
    </location>
    <ligand>
        <name>FAD</name>
        <dbReference type="ChEBI" id="CHEBI:57692"/>
    </ligand>
</feature>
<evidence type="ECO:0000256" key="1">
    <source>
        <dbReference type="ARBA" id="ARBA00022630"/>
    </source>
</evidence>
<dbReference type="Gene3D" id="3.50.50.60">
    <property type="entry name" value="FAD/NAD(P)-binding domain"/>
    <property type="match status" value="3"/>
</dbReference>
<feature type="binding site" evidence="5">
    <location>
        <position position="298"/>
    </location>
    <ligand>
        <name>FAD</name>
        <dbReference type="ChEBI" id="CHEBI:57692"/>
    </ligand>
</feature>
<reference evidence="7 8" key="1">
    <citation type="submission" date="2019-03" db="EMBL/GenBank/DDBJ databases">
        <title>Genomic Encyclopedia of Type Strains, Phase IV (KMG-IV): sequencing the most valuable type-strain genomes for metagenomic binning, comparative biology and taxonomic classification.</title>
        <authorList>
            <person name="Goeker M."/>
        </authorList>
    </citation>
    <scope>NUCLEOTIDE SEQUENCE [LARGE SCALE GENOMIC DNA]</scope>
    <source>
        <strain evidence="7 8">DSM 19605</strain>
    </source>
</reference>
<proteinExistence type="inferred from homology"/>
<comment type="catalytic activity">
    <reaction evidence="5">
        <text>2 reduced [2Fe-2S]-[ferredoxin] + NADP(+) + H(+) = 2 oxidized [2Fe-2S]-[ferredoxin] + NADPH</text>
        <dbReference type="Rhea" id="RHEA:20125"/>
        <dbReference type="Rhea" id="RHEA-COMP:10000"/>
        <dbReference type="Rhea" id="RHEA-COMP:10001"/>
        <dbReference type="ChEBI" id="CHEBI:15378"/>
        <dbReference type="ChEBI" id="CHEBI:33737"/>
        <dbReference type="ChEBI" id="CHEBI:33738"/>
        <dbReference type="ChEBI" id="CHEBI:57783"/>
        <dbReference type="ChEBI" id="CHEBI:58349"/>
        <dbReference type="EC" id="1.18.1.2"/>
    </reaction>
</comment>
<evidence type="ECO:0000256" key="4">
    <source>
        <dbReference type="ARBA" id="ARBA00023002"/>
    </source>
</evidence>
<keyword evidence="8" id="KW-1185">Reference proteome</keyword>
<protein>
    <recommendedName>
        <fullName evidence="5">Ferredoxin--NADP reductase</fullName>
        <shortName evidence="5">FNR</shortName>
        <shortName evidence="5">Fd-NADP(+) reductase</shortName>
        <ecNumber evidence="5">1.18.1.2</ecNumber>
    </recommendedName>
</protein>
<keyword evidence="4 5" id="KW-0560">Oxidoreductase</keyword>
<dbReference type="AlphaFoldDB" id="A0A4R6UE99"/>
<dbReference type="InterPro" id="IPR022890">
    <property type="entry name" value="Fd--NADP_Rdtase_type_2"/>
</dbReference>
<evidence type="ECO:0000259" key="6">
    <source>
        <dbReference type="Pfam" id="PF07992"/>
    </source>
</evidence>
<evidence type="ECO:0000256" key="5">
    <source>
        <dbReference type="HAMAP-Rule" id="MF_01685"/>
    </source>
</evidence>
<dbReference type="PANTHER" id="PTHR48105">
    <property type="entry name" value="THIOREDOXIN REDUCTASE 1-RELATED-RELATED"/>
    <property type="match status" value="1"/>
</dbReference>
<dbReference type="RefSeq" id="WP_133596795.1">
    <property type="nucleotide sequence ID" value="NZ_SNYL01000006.1"/>
</dbReference>
<feature type="binding site" evidence="5">
    <location>
        <position position="121"/>
    </location>
    <ligand>
        <name>FAD</name>
        <dbReference type="ChEBI" id="CHEBI:57692"/>
    </ligand>
</feature>
<sequence length="356" mass="37864">MVETDAVVIGAGPVGLFQVFQLGLQDIRAHLIDALPHPGGQCAELYPDKPIYDIAGLPVCTGSELTKRLLQQIAPFATPMHLGQQVQSLQRQPDGRLLLSTTAGRQWLTRAVFLAAGVGAFVPRKVAVPGLDAFEAGPHPQVRYFGVDAATLSGQHAVIMGGEDAALETALQLLRSQHCASVTLLHRSDRFKAEAALEQAAREAIGQGALRFVVGQPLALESTPGPQGPRLQALRLATPDTPEGQTQPLPVDVLLPRLGLSPQLGPIAEWGLAMERKQIVVDTARFATSEAGIFAVGDVCTYPGKRKLIVCGFHEATLAAFAAAELIHPERRVLLQYTTTSPRLHALLGVASPARG</sequence>
<feature type="binding site" evidence="5">
    <location>
        <position position="86"/>
    </location>
    <ligand>
        <name>FAD</name>
        <dbReference type="ChEBI" id="CHEBI:57692"/>
    </ligand>
</feature>
<dbReference type="InterPro" id="IPR050097">
    <property type="entry name" value="Ferredoxin-NADP_redctase_2"/>
</dbReference>
<dbReference type="Pfam" id="PF07992">
    <property type="entry name" value="Pyr_redox_2"/>
    <property type="match status" value="1"/>
</dbReference>
<dbReference type="InterPro" id="IPR023753">
    <property type="entry name" value="FAD/NAD-binding_dom"/>
</dbReference>
<feature type="binding site" evidence="5">
    <location>
        <position position="339"/>
    </location>
    <ligand>
        <name>FAD</name>
        <dbReference type="ChEBI" id="CHEBI:57692"/>
    </ligand>
</feature>
<dbReference type="OrthoDB" id="9806179at2"/>
<dbReference type="GO" id="GO:0004324">
    <property type="term" value="F:ferredoxin-NADP+ reductase activity"/>
    <property type="evidence" value="ECO:0007669"/>
    <property type="project" value="UniProtKB-UniRule"/>
</dbReference>
<feature type="domain" description="FAD/NAD(P)-binding" evidence="6">
    <location>
        <begin position="5"/>
        <end position="303"/>
    </location>
</feature>
<dbReference type="EMBL" id="SNYL01000006">
    <property type="protein sequence ID" value="TDQ43459.1"/>
    <property type="molecule type" value="Genomic_DNA"/>
</dbReference>
<gene>
    <name evidence="7" type="ORF">DFR43_10629</name>
</gene>
<keyword evidence="3 5" id="KW-0521">NADP</keyword>
<dbReference type="PRINTS" id="PR00368">
    <property type="entry name" value="FADPNR"/>
</dbReference>
<keyword evidence="2 5" id="KW-0274">FAD</keyword>
<name>A0A4R6UE99_9BURK</name>
<comment type="subunit">
    <text evidence="5">Homodimer.</text>
</comment>
<dbReference type="PRINTS" id="PR00469">
    <property type="entry name" value="PNDRDTASEII"/>
</dbReference>
<evidence type="ECO:0000313" key="7">
    <source>
        <dbReference type="EMBL" id="TDQ43459.1"/>
    </source>
</evidence>
<feature type="binding site" evidence="5">
    <location>
        <position position="33"/>
    </location>
    <ligand>
        <name>FAD</name>
        <dbReference type="ChEBI" id="CHEBI:57692"/>
    </ligand>
</feature>
<dbReference type="EC" id="1.18.1.2" evidence="5"/>
<evidence type="ECO:0000256" key="3">
    <source>
        <dbReference type="ARBA" id="ARBA00022857"/>
    </source>
</evidence>
<evidence type="ECO:0000256" key="2">
    <source>
        <dbReference type="ARBA" id="ARBA00022827"/>
    </source>
</evidence>
<accession>A0A4R6UE99</accession>
<comment type="caution">
    <text evidence="7">The sequence shown here is derived from an EMBL/GenBank/DDBJ whole genome shotgun (WGS) entry which is preliminary data.</text>
</comment>